<comment type="caution">
    <text evidence="7">The sequence shown here is derived from an EMBL/GenBank/DDBJ whole genome shotgun (WGS) entry which is preliminary data.</text>
</comment>
<dbReference type="GO" id="GO:0005737">
    <property type="term" value="C:cytoplasm"/>
    <property type="evidence" value="ECO:0007669"/>
    <property type="project" value="TreeGrafter"/>
</dbReference>
<dbReference type="SUPFAM" id="SSF51556">
    <property type="entry name" value="Metallo-dependent hydrolases"/>
    <property type="match status" value="1"/>
</dbReference>
<evidence type="ECO:0000313" key="7">
    <source>
        <dbReference type="EMBL" id="RCL37990.1"/>
    </source>
</evidence>
<dbReference type="SUPFAM" id="SSF51338">
    <property type="entry name" value="Composite domain of metallo-dependent hydrolases"/>
    <property type="match status" value="1"/>
</dbReference>
<dbReference type="NCBIfam" id="NF006688">
    <property type="entry name" value="PRK09236.1"/>
    <property type="match status" value="1"/>
</dbReference>
<dbReference type="GO" id="GO:0046872">
    <property type="term" value="F:metal ion binding"/>
    <property type="evidence" value="ECO:0007669"/>
    <property type="project" value="UniProtKB-KW"/>
</dbReference>
<dbReference type="GO" id="GO:0004038">
    <property type="term" value="F:allantoinase activity"/>
    <property type="evidence" value="ECO:0007669"/>
    <property type="project" value="TreeGrafter"/>
</dbReference>
<name>A0A368BL04_9GAMM</name>
<comment type="cofactor">
    <cofactor evidence="1">
        <name>Zn(2+)</name>
        <dbReference type="ChEBI" id="CHEBI:29105"/>
    </cofactor>
</comment>
<dbReference type="Pfam" id="PF01979">
    <property type="entry name" value="Amidohydro_1"/>
    <property type="match status" value="1"/>
</dbReference>
<dbReference type="InterPro" id="IPR002195">
    <property type="entry name" value="Dihydroorotase_CS"/>
</dbReference>
<dbReference type="InterPro" id="IPR050138">
    <property type="entry name" value="DHOase/Allantoinase_Hydrolase"/>
</dbReference>
<dbReference type="PANTHER" id="PTHR43668:SF4">
    <property type="entry name" value="ALLANTOINASE"/>
    <property type="match status" value="1"/>
</dbReference>
<dbReference type="GO" id="GO:0004151">
    <property type="term" value="F:dihydroorotase activity"/>
    <property type="evidence" value="ECO:0007669"/>
    <property type="project" value="UniProtKB-EC"/>
</dbReference>
<evidence type="ECO:0000256" key="2">
    <source>
        <dbReference type="ARBA" id="ARBA00002368"/>
    </source>
</evidence>
<evidence type="ECO:0000256" key="4">
    <source>
        <dbReference type="ARBA" id="ARBA00022723"/>
    </source>
</evidence>
<dbReference type="Gene3D" id="2.30.40.10">
    <property type="entry name" value="Urease, subunit C, domain 1"/>
    <property type="match status" value="1"/>
</dbReference>
<dbReference type="AlphaFoldDB" id="A0A368BL04"/>
<organism evidence="7 8">
    <name type="scientific">SAR86 cluster bacterium</name>
    <dbReference type="NCBI Taxonomy" id="2030880"/>
    <lineage>
        <taxon>Bacteria</taxon>
        <taxon>Pseudomonadati</taxon>
        <taxon>Pseudomonadota</taxon>
        <taxon>Gammaproteobacteria</taxon>
        <taxon>SAR86 cluster</taxon>
    </lineage>
</organism>
<keyword evidence="4" id="KW-0479">Metal-binding</keyword>
<dbReference type="GO" id="GO:0006145">
    <property type="term" value="P:purine nucleobase catabolic process"/>
    <property type="evidence" value="ECO:0007669"/>
    <property type="project" value="TreeGrafter"/>
</dbReference>
<dbReference type="PANTHER" id="PTHR43668">
    <property type="entry name" value="ALLANTOINASE"/>
    <property type="match status" value="1"/>
</dbReference>
<comment type="function">
    <text evidence="2">Catalyzes the reversible cyclization of carbamoyl aspartate to dihydroorotate.</text>
</comment>
<proteinExistence type="inferred from homology"/>
<dbReference type="CDD" id="cd01318">
    <property type="entry name" value="DHOase_IIb"/>
    <property type="match status" value="1"/>
</dbReference>
<reference evidence="7 8" key="1">
    <citation type="journal article" date="2018" name="Microbiome">
        <title>Fine metagenomic profile of the Mediterranean stratified and mixed water columns revealed by assembly and recruitment.</title>
        <authorList>
            <person name="Haro-Moreno J.M."/>
            <person name="Lopez-Perez M."/>
            <person name="De La Torre J.R."/>
            <person name="Picazo A."/>
            <person name="Camacho A."/>
            <person name="Rodriguez-Valera F."/>
        </authorList>
    </citation>
    <scope>NUCLEOTIDE SEQUENCE [LARGE SCALE GENOMIC DNA]</scope>
    <source>
        <strain evidence="7">MED-G84</strain>
    </source>
</reference>
<evidence type="ECO:0000313" key="8">
    <source>
        <dbReference type="Proteomes" id="UP000253032"/>
    </source>
</evidence>
<dbReference type="NCBIfam" id="TIGR00857">
    <property type="entry name" value="pyrC_multi"/>
    <property type="match status" value="1"/>
</dbReference>
<dbReference type="EC" id="3.5.2.3" evidence="7"/>
<comment type="similarity">
    <text evidence="3">Belongs to the metallo-dependent hydrolases superfamily. DHOase family. Class I DHOase subfamily.</text>
</comment>
<sequence>MYDLILKNGTLVNEGKIFESDIAIKGNRIEKIGPSIDLASKQTIDLQGKYIIPGLIDDQVHFREPGLTHKGEIATESKAGLAGGVTSYFEMPNVNPTTTTNENLTKKFELASTRSVSNYSFHLGASNSNIEEIKKADINQAAALKVFMGASTGHMLVDDLDALDDIFNYSPLIVVTHCEDQKTVERNEQLFHQKYGDGVSPEHHHLIRDVESCYLSSSLAVSLAKKYDADLHVFHLTTEKEMELFSIGEAHQKKITAEVCVHHMFFNDSYYAELGNQIKCNPSIKQESDRQALIKALLENKIDIIATDHAPHTWEEKSKPYPQAPAGLPLVQHGLQILMDFYHQDILSLETIVEKTSHNVAKRFQVKDRGFIREGYFADLAILDHDKPYEVSKDNILYKCGWSPFEGHSFKSSIFMTIINGNIAFKDGRVIEHLPFGMQIEFNR</sequence>
<dbReference type="InterPro" id="IPR006680">
    <property type="entry name" value="Amidohydro-rel"/>
</dbReference>
<accession>A0A368BL04</accession>
<dbReference type="PROSITE" id="PS00483">
    <property type="entry name" value="DIHYDROOROTASE_2"/>
    <property type="match status" value="1"/>
</dbReference>
<keyword evidence="5 7" id="KW-0378">Hydrolase</keyword>
<dbReference type="InterPro" id="IPR011059">
    <property type="entry name" value="Metal-dep_hydrolase_composite"/>
</dbReference>
<protein>
    <submittedName>
        <fullName evidence="7">Dihydroorotase</fullName>
        <ecNumber evidence="7">3.5.2.3</ecNumber>
    </submittedName>
</protein>
<gene>
    <name evidence="7" type="ORF">DBW98_03130</name>
</gene>
<dbReference type="Proteomes" id="UP000253032">
    <property type="component" value="Unassembled WGS sequence"/>
</dbReference>
<evidence type="ECO:0000256" key="3">
    <source>
        <dbReference type="ARBA" id="ARBA00010286"/>
    </source>
</evidence>
<evidence type="ECO:0000256" key="5">
    <source>
        <dbReference type="ARBA" id="ARBA00022801"/>
    </source>
</evidence>
<dbReference type="EMBL" id="QOPC01000015">
    <property type="protein sequence ID" value="RCL37990.1"/>
    <property type="molecule type" value="Genomic_DNA"/>
</dbReference>
<feature type="domain" description="Amidohydrolase-related" evidence="6">
    <location>
        <begin position="50"/>
        <end position="423"/>
    </location>
</feature>
<dbReference type="InterPro" id="IPR032466">
    <property type="entry name" value="Metal_Hydrolase"/>
</dbReference>
<dbReference type="Gene3D" id="3.20.20.140">
    <property type="entry name" value="Metal-dependent hydrolases"/>
    <property type="match status" value="1"/>
</dbReference>
<evidence type="ECO:0000256" key="1">
    <source>
        <dbReference type="ARBA" id="ARBA00001947"/>
    </source>
</evidence>
<evidence type="ECO:0000259" key="6">
    <source>
        <dbReference type="Pfam" id="PF01979"/>
    </source>
</evidence>